<dbReference type="Proteomes" id="UP000236286">
    <property type="component" value="Unassembled WGS sequence"/>
</dbReference>
<evidence type="ECO:0000256" key="1">
    <source>
        <dbReference type="ARBA" id="ARBA00001947"/>
    </source>
</evidence>
<name>A0A2J7TI32_METSI</name>
<dbReference type="SUPFAM" id="SSF63411">
    <property type="entry name" value="LuxS/MPP-like metallohydrolase"/>
    <property type="match status" value="2"/>
</dbReference>
<comment type="cofactor">
    <cofactor evidence="1">
        <name>Zn(2+)</name>
        <dbReference type="ChEBI" id="CHEBI:29105"/>
    </cofactor>
</comment>
<dbReference type="Gene3D" id="3.30.830.10">
    <property type="entry name" value="Metalloenzyme, LuxS/M16 peptidase-like"/>
    <property type="match status" value="2"/>
</dbReference>
<dbReference type="OrthoDB" id="9811314at2"/>
<dbReference type="InterPro" id="IPR011249">
    <property type="entry name" value="Metalloenz_LuxS/M16"/>
</dbReference>
<evidence type="ECO:0000313" key="9">
    <source>
        <dbReference type="Proteomes" id="UP000236286"/>
    </source>
</evidence>
<dbReference type="InterPro" id="IPR001431">
    <property type="entry name" value="Pept_M16_Zn_BS"/>
</dbReference>
<dbReference type="InterPro" id="IPR007863">
    <property type="entry name" value="Peptidase_M16_C"/>
</dbReference>
<gene>
    <name evidence="8" type="ORF">CR492_08355</name>
</gene>
<keyword evidence="3" id="KW-0378">Hydrolase</keyword>
<dbReference type="Pfam" id="PF00675">
    <property type="entry name" value="Peptidase_M16"/>
    <property type="match status" value="1"/>
</dbReference>
<dbReference type="GO" id="GO:0046872">
    <property type="term" value="F:metal ion binding"/>
    <property type="evidence" value="ECO:0007669"/>
    <property type="project" value="InterPro"/>
</dbReference>
<dbReference type="PANTHER" id="PTHR11851:SF49">
    <property type="entry name" value="MITOCHONDRIAL-PROCESSING PEPTIDASE SUBUNIT ALPHA"/>
    <property type="match status" value="1"/>
</dbReference>
<comment type="caution">
    <text evidence="8">The sequence shown here is derived from an EMBL/GenBank/DDBJ whole genome shotgun (WGS) entry which is preliminary data.</text>
</comment>
<dbReference type="AlphaFoldDB" id="A0A2J7TI32"/>
<dbReference type="InterPro" id="IPR011765">
    <property type="entry name" value="Pept_M16_N"/>
</dbReference>
<dbReference type="GO" id="GO:0004222">
    <property type="term" value="F:metalloendopeptidase activity"/>
    <property type="evidence" value="ECO:0007669"/>
    <property type="project" value="InterPro"/>
</dbReference>
<feature type="region of interest" description="Disordered" evidence="5">
    <location>
        <begin position="1"/>
        <end position="23"/>
    </location>
</feature>
<sequence length="457" mass="49906">MSFAPPRAPSLTPSAEAPAKPGGPAIGQARLANGLDIVVIPDHRAPVVTHMVWYRNGSADDPLGKSGIAHFLEHLMFKGTSTHPQGKFSELVADSGGQENAFTSNDYTAYFQRVARDQLSVCMEYEADRMKNLVLTDEIVAPEREVVLEERRMRTDSDPSDQLSEAVQAALFTQHPYGRPIIGWNHEIESLDRSDALAYYDRFYTPENAILVVAGDVSTEEVVEFAEKIYGPIPARGEPPKRLRPREPEQRAHRLVTLADEKVEQPSHHGVYLVPSYHTAAPGVAEALEVLGHLLGAGHTSLLFKNLVIEQKIAVGAGAHYLGTAVDDTRFYVYAVPAEGVSLERLDAAIDEIIARVAAEGVDEADFNRAKTRLVADAVYAQDNQASLARWYGASLATGLSIEDVTQWPQRIEAVAREDVRKAARLLDKKRSVTGFLLSAPAGDEASREGLEAPLTA</sequence>
<dbReference type="PROSITE" id="PS00143">
    <property type="entry name" value="INSULINASE"/>
    <property type="match status" value="1"/>
</dbReference>
<proteinExistence type="inferred from homology"/>
<organism evidence="8 9">
    <name type="scientific">Methylocella silvestris</name>
    <dbReference type="NCBI Taxonomy" id="199596"/>
    <lineage>
        <taxon>Bacteria</taxon>
        <taxon>Pseudomonadati</taxon>
        <taxon>Pseudomonadota</taxon>
        <taxon>Alphaproteobacteria</taxon>
        <taxon>Hyphomicrobiales</taxon>
        <taxon>Beijerinckiaceae</taxon>
        <taxon>Methylocella</taxon>
    </lineage>
</organism>
<feature type="domain" description="Peptidase M16 C-terminal" evidence="7">
    <location>
        <begin position="191"/>
        <end position="374"/>
    </location>
</feature>
<evidence type="ECO:0000256" key="3">
    <source>
        <dbReference type="ARBA" id="ARBA00023049"/>
    </source>
</evidence>
<dbReference type="EMBL" id="PDZR01000007">
    <property type="protein sequence ID" value="PNG26409.1"/>
    <property type="molecule type" value="Genomic_DNA"/>
</dbReference>
<keyword evidence="3" id="KW-0482">Metalloprotease</keyword>
<evidence type="ECO:0000256" key="2">
    <source>
        <dbReference type="ARBA" id="ARBA00007261"/>
    </source>
</evidence>
<comment type="similarity">
    <text evidence="2 4">Belongs to the peptidase M16 family.</text>
</comment>
<protein>
    <submittedName>
        <fullName evidence="8">Peptidase M16</fullName>
    </submittedName>
</protein>
<dbReference type="PANTHER" id="PTHR11851">
    <property type="entry name" value="METALLOPROTEASE"/>
    <property type="match status" value="1"/>
</dbReference>
<keyword evidence="3" id="KW-0645">Protease</keyword>
<dbReference type="InterPro" id="IPR050361">
    <property type="entry name" value="MPP/UQCRC_Complex"/>
</dbReference>
<dbReference type="Pfam" id="PF05193">
    <property type="entry name" value="Peptidase_M16_C"/>
    <property type="match status" value="1"/>
</dbReference>
<feature type="domain" description="Peptidase M16 N-terminal" evidence="6">
    <location>
        <begin position="38"/>
        <end position="182"/>
    </location>
</feature>
<evidence type="ECO:0000256" key="4">
    <source>
        <dbReference type="RuleBase" id="RU004447"/>
    </source>
</evidence>
<evidence type="ECO:0000259" key="7">
    <source>
        <dbReference type="Pfam" id="PF05193"/>
    </source>
</evidence>
<evidence type="ECO:0000313" key="8">
    <source>
        <dbReference type="EMBL" id="PNG26409.1"/>
    </source>
</evidence>
<reference evidence="8 9" key="1">
    <citation type="submission" date="2017-10" db="EMBL/GenBank/DDBJ databases">
        <title>Genome announcement of Methylocella silvestris TVC from permafrost.</title>
        <authorList>
            <person name="Wang J."/>
            <person name="Geng K."/>
            <person name="Ul-Haque F."/>
            <person name="Crombie A.T."/>
            <person name="Street L.E."/>
            <person name="Wookey P.A."/>
            <person name="Murrell J.C."/>
            <person name="Pratscher J."/>
        </authorList>
    </citation>
    <scope>NUCLEOTIDE SEQUENCE [LARGE SCALE GENOMIC DNA]</scope>
    <source>
        <strain evidence="8 9">TVC</strain>
    </source>
</reference>
<evidence type="ECO:0000256" key="5">
    <source>
        <dbReference type="SAM" id="MobiDB-lite"/>
    </source>
</evidence>
<dbReference type="GO" id="GO:0006508">
    <property type="term" value="P:proteolysis"/>
    <property type="evidence" value="ECO:0007669"/>
    <property type="project" value="InterPro"/>
</dbReference>
<dbReference type="RefSeq" id="WP_102843292.1">
    <property type="nucleotide sequence ID" value="NZ_PDZR01000007.1"/>
</dbReference>
<evidence type="ECO:0000259" key="6">
    <source>
        <dbReference type="Pfam" id="PF00675"/>
    </source>
</evidence>
<accession>A0A2J7TI32</accession>